<evidence type="ECO:0000256" key="3">
    <source>
        <dbReference type="ARBA" id="ARBA00022801"/>
    </source>
</evidence>
<dbReference type="GO" id="GO:0004518">
    <property type="term" value="F:nuclease activity"/>
    <property type="evidence" value="ECO:0007669"/>
    <property type="project" value="UniProtKB-KW"/>
</dbReference>
<dbReference type="GO" id="GO:0016788">
    <property type="term" value="F:hydrolase activity, acting on ester bonds"/>
    <property type="evidence" value="ECO:0007669"/>
    <property type="project" value="InterPro"/>
</dbReference>
<sequence length="94" mass="9769">MIPNGVRLSKAQAGKAKGMGMTAGVPDLALLAASGGHHGLFIEMKARSPRTGKIGSLSADQRSVHAVLEKRGYKVVTPVGWQEAAEAIKAYLAS</sequence>
<dbReference type="AlphaFoldDB" id="A0A6H1ZCK0"/>
<gene>
    <name evidence="5" type="ORF">TM448A00264_0014</name>
    <name evidence="6" type="ORF">TM448B00655_0016</name>
</gene>
<keyword evidence="3" id="KW-0378">Hydrolase</keyword>
<evidence type="ECO:0000313" key="5">
    <source>
        <dbReference type="EMBL" id="QJA45636.1"/>
    </source>
</evidence>
<organism evidence="5">
    <name type="scientific">viral metagenome</name>
    <dbReference type="NCBI Taxonomy" id="1070528"/>
    <lineage>
        <taxon>unclassified sequences</taxon>
        <taxon>metagenomes</taxon>
        <taxon>organismal metagenomes</taxon>
    </lineage>
</organism>
<dbReference type="EMBL" id="MT144643">
    <property type="protein sequence ID" value="QJH96213.1"/>
    <property type="molecule type" value="Genomic_DNA"/>
</dbReference>
<evidence type="ECO:0000256" key="2">
    <source>
        <dbReference type="ARBA" id="ARBA00022722"/>
    </source>
</evidence>
<dbReference type="GO" id="GO:0003676">
    <property type="term" value="F:nucleic acid binding"/>
    <property type="evidence" value="ECO:0007669"/>
    <property type="project" value="InterPro"/>
</dbReference>
<evidence type="ECO:0000313" key="6">
    <source>
        <dbReference type="EMBL" id="QJH96213.1"/>
    </source>
</evidence>
<reference evidence="5" key="1">
    <citation type="submission" date="2020-03" db="EMBL/GenBank/DDBJ databases">
        <title>The deep terrestrial virosphere.</title>
        <authorList>
            <person name="Holmfeldt K."/>
            <person name="Nilsson E."/>
            <person name="Simone D."/>
            <person name="Lopez-Fernandez M."/>
            <person name="Wu X."/>
            <person name="de Brujin I."/>
            <person name="Lundin D."/>
            <person name="Andersson A."/>
            <person name="Bertilsson S."/>
            <person name="Dopson M."/>
        </authorList>
    </citation>
    <scope>NUCLEOTIDE SEQUENCE</scope>
    <source>
        <strain evidence="5">TM448A00264</strain>
        <strain evidence="6">TM448B00655</strain>
    </source>
</reference>
<name>A0A6H1ZCK0_9ZZZZ</name>
<keyword evidence="2" id="KW-0540">Nuclease</keyword>
<dbReference type="InterPro" id="IPR011856">
    <property type="entry name" value="tRNA_endonuc-like_dom_sf"/>
</dbReference>
<dbReference type="InterPro" id="IPR014883">
    <property type="entry name" value="VRR_NUC"/>
</dbReference>
<dbReference type="Gene3D" id="3.40.1350.10">
    <property type="match status" value="1"/>
</dbReference>
<feature type="domain" description="VRR-NUC" evidence="4">
    <location>
        <begin position="20"/>
        <end position="75"/>
    </location>
</feature>
<dbReference type="EMBL" id="MT143994">
    <property type="protein sequence ID" value="QJA45636.1"/>
    <property type="molecule type" value="Genomic_DNA"/>
</dbReference>
<proteinExistence type="predicted"/>
<evidence type="ECO:0000256" key="1">
    <source>
        <dbReference type="ARBA" id="ARBA00001946"/>
    </source>
</evidence>
<comment type="cofactor">
    <cofactor evidence="1">
        <name>Mg(2+)</name>
        <dbReference type="ChEBI" id="CHEBI:18420"/>
    </cofactor>
</comment>
<evidence type="ECO:0000259" key="4">
    <source>
        <dbReference type="Pfam" id="PF08774"/>
    </source>
</evidence>
<protein>
    <submittedName>
        <fullName evidence="5">Putative VRR-NUC domain-containing protein</fullName>
    </submittedName>
</protein>
<dbReference type="Pfam" id="PF08774">
    <property type="entry name" value="VRR_NUC"/>
    <property type="match status" value="1"/>
</dbReference>
<accession>A0A6H1ZCK0</accession>